<evidence type="ECO:0000259" key="1">
    <source>
        <dbReference type="Pfam" id="PF01755"/>
    </source>
</evidence>
<gene>
    <name evidence="2" type="ORF">FJQ54_05560</name>
</gene>
<dbReference type="Proteomes" id="UP000319897">
    <property type="component" value="Unassembled WGS sequence"/>
</dbReference>
<proteinExistence type="predicted"/>
<evidence type="ECO:0000313" key="3">
    <source>
        <dbReference type="Proteomes" id="UP000319897"/>
    </source>
</evidence>
<accession>A0A501XR00</accession>
<sequence length="260" mass="28212">MKAFCMNLDRRPDRWAHMRREAAQAGFELERIASVDAQKPDVAAAAAEVPPMANGHRMSAGAFGCFNSHRAAWTAIVESGEPHGMVLEDDMILAPGFGALVNGTAWIPADADVVKLETWGTRAHVAKAGSAVGGRHLGRLLSSHIGGGCYILSAATAKRLLAMTARFSDPVDELLFNETLAFFPTAHIYQMVPAPAVQGKRSDSGMAEPEWSEGSIMARFADGGPTEPGREGKLERLLRRTREELRKLRLGSRYDVIRFG</sequence>
<dbReference type="InterPro" id="IPR002654">
    <property type="entry name" value="Glyco_trans_25"/>
</dbReference>
<evidence type="ECO:0000313" key="2">
    <source>
        <dbReference type="EMBL" id="TPE62654.1"/>
    </source>
</evidence>
<keyword evidence="2" id="KW-0808">Transferase</keyword>
<dbReference type="OrthoDB" id="259382at2"/>
<protein>
    <submittedName>
        <fullName evidence="2">Glycosyltransferase family 25 protein</fullName>
    </submittedName>
</protein>
<dbReference type="GO" id="GO:0016740">
    <property type="term" value="F:transferase activity"/>
    <property type="evidence" value="ECO:0007669"/>
    <property type="project" value="UniProtKB-KW"/>
</dbReference>
<reference evidence="2 3" key="1">
    <citation type="submission" date="2019-06" db="EMBL/GenBank/DDBJ databases">
        <authorList>
            <person name="Lee I."/>
            <person name="Jang G.I."/>
            <person name="Hwang C.Y."/>
        </authorList>
    </citation>
    <scope>NUCLEOTIDE SEQUENCE [LARGE SCALE GENOMIC DNA]</scope>
    <source>
        <strain evidence="2 3">PAMC 28131</strain>
    </source>
</reference>
<keyword evidence="3" id="KW-1185">Reference proteome</keyword>
<dbReference type="AlphaFoldDB" id="A0A501XR00"/>
<comment type="caution">
    <text evidence="2">The sequence shown here is derived from an EMBL/GenBank/DDBJ whole genome shotgun (WGS) entry which is preliminary data.</text>
</comment>
<organism evidence="2 3">
    <name type="scientific">Sandaracinobacter neustonicus</name>
    <dbReference type="NCBI Taxonomy" id="1715348"/>
    <lineage>
        <taxon>Bacteria</taxon>
        <taxon>Pseudomonadati</taxon>
        <taxon>Pseudomonadota</taxon>
        <taxon>Alphaproteobacteria</taxon>
        <taxon>Sphingomonadales</taxon>
        <taxon>Sphingosinicellaceae</taxon>
        <taxon>Sandaracinobacter</taxon>
    </lineage>
</organism>
<feature type="domain" description="Glycosyl transferase family 25" evidence="1">
    <location>
        <begin position="2"/>
        <end position="174"/>
    </location>
</feature>
<dbReference type="EMBL" id="VFSU01000017">
    <property type="protein sequence ID" value="TPE62654.1"/>
    <property type="molecule type" value="Genomic_DNA"/>
</dbReference>
<name>A0A501XR00_9SPHN</name>
<dbReference type="CDD" id="cd06532">
    <property type="entry name" value="Glyco_transf_25"/>
    <property type="match status" value="1"/>
</dbReference>
<dbReference type="Pfam" id="PF01755">
    <property type="entry name" value="Glyco_transf_25"/>
    <property type="match status" value="1"/>
</dbReference>